<dbReference type="OrthoDB" id="321304at2"/>
<accession>A0A4R9M5B7</accession>
<comment type="caution">
    <text evidence="1">The sequence shown here is derived from an EMBL/GenBank/DDBJ whole genome shotgun (WGS) entry which is preliminary data.</text>
</comment>
<keyword evidence="2" id="KW-1185">Reference proteome</keyword>
<dbReference type="NCBIfam" id="NF047762">
    <property type="entry name" value="lipo_LBF_0142"/>
    <property type="match status" value="1"/>
</dbReference>
<evidence type="ECO:0000313" key="2">
    <source>
        <dbReference type="Proteomes" id="UP000298058"/>
    </source>
</evidence>
<dbReference type="EMBL" id="RQHW01000013">
    <property type="protein sequence ID" value="TGN20419.1"/>
    <property type="molecule type" value="Genomic_DNA"/>
</dbReference>
<dbReference type="Proteomes" id="UP000298058">
    <property type="component" value="Unassembled WGS sequence"/>
</dbReference>
<reference evidence="1" key="1">
    <citation type="journal article" date="2019" name="PLoS Negl. Trop. Dis.">
        <title>Revisiting the worldwide diversity of Leptospira species in the environment.</title>
        <authorList>
            <person name="Vincent A.T."/>
            <person name="Schiettekatte O."/>
            <person name="Bourhy P."/>
            <person name="Veyrier F.J."/>
            <person name="Picardeau M."/>
        </authorList>
    </citation>
    <scope>NUCLEOTIDE SEQUENCE [LARGE SCALE GENOMIC DNA]</scope>
    <source>
        <strain evidence="1">201300427</strain>
    </source>
</reference>
<dbReference type="RefSeq" id="WP_135759283.1">
    <property type="nucleotide sequence ID" value="NZ_RQHW01000013.1"/>
</dbReference>
<gene>
    <name evidence="1" type="ORF">EHS15_04195</name>
</gene>
<dbReference type="PROSITE" id="PS51257">
    <property type="entry name" value="PROKAR_LIPOPROTEIN"/>
    <property type="match status" value="1"/>
</dbReference>
<sequence>MERKTFIPLFFALLLFSCKLADLRPQILNSAGDNPDLKKKALFLINNPAEQRLTPEDWKNYKQIQFTVKDVWHSKFVKFFTPIKENEQRLKVQIDFEKDTIEAELLNGPEKGLVYGLAKKEPYQIAHDTGKVFTGDDEVRIYLESLRLYLLMVWKIREYEILLYSGEMQKVGKTYDSAYATTGVLEANPDSDQYLAYYDKESGALEWVEFTYRELFSWYKGVLKFGYYEDWNGKLFPKRISILARFEDQDFVHEIRIERIEVPKKPLTEEQIIQEQN</sequence>
<organism evidence="1 2">
    <name type="scientific">Leptospira idonii</name>
    <dbReference type="NCBI Taxonomy" id="1193500"/>
    <lineage>
        <taxon>Bacteria</taxon>
        <taxon>Pseudomonadati</taxon>
        <taxon>Spirochaetota</taxon>
        <taxon>Spirochaetia</taxon>
        <taxon>Leptospirales</taxon>
        <taxon>Leptospiraceae</taxon>
        <taxon>Leptospira</taxon>
    </lineage>
</organism>
<dbReference type="AlphaFoldDB" id="A0A4R9M5B7"/>
<protein>
    <recommendedName>
        <fullName evidence="3">Lipoprotein</fullName>
    </recommendedName>
</protein>
<proteinExistence type="predicted"/>
<evidence type="ECO:0008006" key="3">
    <source>
        <dbReference type="Google" id="ProtNLM"/>
    </source>
</evidence>
<name>A0A4R9M5B7_9LEPT</name>
<evidence type="ECO:0000313" key="1">
    <source>
        <dbReference type="EMBL" id="TGN20419.1"/>
    </source>
</evidence>